<organism evidence="2 3">
    <name type="scientific">Canavalia gladiata</name>
    <name type="common">Sword bean</name>
    <name type="synonym">Dolichos gladiatus</name>
    <dbReference type="NCBI Taxonomy" id="3824"/>
    <lineage>
        <taxon>Eukaryota</taxon>
        <taxon>Viridiplantae</taxon>
        <taxon>Streptophyta</taxon>
        <taxon>Embryophyta</taxon>
        <taxon>Tracheophyta</taxon>
        <taxon>Spermatophyta</taxon>
        <taxon>Magnoliopsida</taxon>
        <taxon>eudicotyledons</taxon>
        <taxon>Gunneridae</taxon>
        <taxon>Pentapetalae</taxon>
        <taxon>rosids</taxon>
        <taxon>fabids</taxon>
        <taxon>Fabales</taxon>
        <taxon>Fabaceae</taxon>
        <taxon>Papilionoideae</taxon>
        <taxon>50 kb inversion clade</taxon>
        <taxon>NPAAA clade</taxon>
        <taxon>indigoferoid/millettioid clade</taxon>
        <taxon>Phaseoleae</taxon>
        <taxon>Canavalia</taxon>
    </lineage>
</organism>
<evidence type="ECO:0000256" key="1">
    <source>
        <dbReference type="SAM" id="SignalP"/>
    </source>
</evidence>
<feature type="chain" id="PRO_5043045412" evidence="1">
    <location>
        <begin position="29"/>
        <end position="165"/>
    </location>
</feature>
<comment type="caution">
    <text evidence="2">The sequence shown here is derived from an EMBL/GenBank/DDBJ whole genome shotgun (WGS) entry which is preliminary data.</text>
</comment>
<evidence type="ECO:0000313" key="2">
    <source>
        <dbReference type="EMBL" id="KAK7328879.1"/>
    </source>
</evidence>
<feature type="signal peptide" evidence="1">
    <location>
        <begin position="1"/>
        <end position="28"/>
    </location>
</feature>
<evidence type="ECO:0000313" key="3">
    <source>
        <dbReference type="Proteomes" id="UP001367508"/>
    </source>
</evidence>
<dbReference type="EMBL" id="JAYMYQ010000005">
    <property type="protein sequence ID" value="KAK7328879.1"/>
    <property type="molecule type" value="Genomic_DNA"/>
</dbReference>
<proteinExistence type="predicted"/>
<accession>A0AAN9QBH6</accession>
<keyword evidence="3" id="KW-1185">Reference proteome</keyword>
<dbReference type="Proteomes" id="UP001367508">
    <property type="component" value="Unassembled WGS sequence"/>
</dbReference>
<gene>
    <name evidence="2" type="ORF">VNO77_23009</name>
</gene>
<protein>
    <submittedName>
        <fullName evidence="2">Uncharacterized protein</fullName>
    </submittedName>
</protein>
<dbReference type="AlphaFoldDB" id="A0AAN9QBH6"/>
<name>A0AAN9QBH6_CANGL</name>
<keyword evidence="1" id="KW-0732">Signal</keyword>
<sequence length="165" mass="17802">MLVNLELLGAVCHLASTIWLEVVATVRGRKVIVGHGDIIGINGKAKGRVVIVEHGDIAGINGKARGRMVIVEHGDIWELYFLAAWKNCCAQGSNLGFTQEYCMTTLAGSTNAFAFSVRVGPFLLHGIPTSTYSHPSSPHAGFFFAPLPMLMVPRQFEAPPPPPYS</sequence>
<reference evidence="2 3" key="1">
    <citation type="submission" date="2024-01" db="EMBL/GenBank/DDBJ databases">
        <title>The genomes of 5 underutilized Papilionoideae crops provide insights into root nodulation and disease resistanc.</title>
        <authorList>
            <person name="Jiang F."/>
        </authorList>
    </citation>
    <scope>NUCLEOTIDE SEQUENCE [LARGE SCALE GENOMIC DNA]</scope>
    <source>
        <strain evidence="2">LVBAO_FW01</strain>
        <tissue evidence="2">Leaves</tissue>
    </source>
</reference>